<evidence type="ECO:0000259" key="4">
    <source>
        <dbReference type="Pfam" id="PF13966"/>
    </source>
</evidence>
<feature type="domain" description="Zinc knuckle CX2CX4HX4C" evidence="6">
    <location>
        <begin position="182"/>
        <end position="228"/>
    </location>
</feature>
<dbReference type="CDD" id="cd06222">
    <property type="entry name" value="RNase_H_like"/>
    <property type="match status" value="1"/>
</dbReference>
<dbReference type="Proteomes" id="UP000596661">
    <property type="component" value="Unassembled WGS sequence"/>
</dbReference>
<dbReference type="SUPFAM" id="SSF56672">
    <property type="entry name" value="DNA/RNA polymerases"/>
    <property type="match status" value="1"/>
</dbReference>
<dbReference type="Pfam" id="PF14392">
    <property type="entry name" value="zf-CCHC_4"/>
    <property type="match status" value="1"/>
</dbReference>
<evidence type="ECO:0000259" key="6">
    <source>
        <dbReference type="Pfam" id="PF14392"/>
    </source>
</evidence>
<evidence type="ECO:0008006" key="9">
    <source>
        <dbReference type="Google" id="ProtNLM"/>
    </source>
</evidence>
<dbReference type="GO" id="GO:0004523">
    <property type="term" value="F:RNA-DNA hybrid ribonuclease activity"/>
    <property type="evidence" value="ECO:0007669"/>
    <property type="project" value="InterPro"/>
</dbReference>
<dbReference type="Pfam" id="PF13456">
    <property type="entry name" value="RVT_3"/>
    <property type="match status" value="1"/>
</dbReference>
<reference evidence="7" key="1">
    <citation type="submission" date="2021-03" db="UniProtKB">
        <authorList>
            <consortium name="EnsemblPlants"/>
        </authorList>
    </citation>
    <scope>IDENTIFICATION</scope>
</reference>
<evidence type="ECO:0000313" key="8">
    <source>
        <dbReference type="Proteomes" id="UP000596661"/>
    </source>
</evidence>
<evidence type="ECO:0000259" key="1">
    <source>
        <dbReference type="Pfam" id="PF00078"/>
    </source>
</evidence>
<keyword evidence="8" id="KW-1185">Reference proteome</keyword>
<dbReference type="PANTHER" id="PTHR33116:SF86">
    <property type="entry name" value="REVERSE TRANSCRIPTASE DOMAIN-CONTAINING PROTEIN"/>
    <property type="match status" value="1"/>
</dbReference>
<sequence length="1604" mass="182093">MASSSRNMEELGQQWAGLHVEDEDEMGLLFDNAEPLVDDFDGRWCLVGKLLSDRPTDFDSLRNVLASLWRPGRGMYVKELETNRYLFQFFHEVDISRVLEGTPWTFNRNPLVVERLKEGENPRNKPLNTMEIWVQVYNLEVGYRSDRVLQGVGAYIGTYVFSCPKNFAGIWRDYFRVRVLINVEKPLKRRMRIYKNKVEWFWANFKYERVPTFCFICGIIGHSERFCHRLFEESLETIAKPYGLFMKAPDRRQSRQIGARWLRDNMGQPLEAGADQYSLGNQSTGVVDSDRDSRDVIMADGVANGEKSRMLREVGLQSVGSKNHEKNQGILAVDLEEGNNEDIQQDGLLIADLKRRRGSGKGIDQMDNNGPVVEVLEESSNTNNGSYVVEARGHSGGLAMLWKKEEEGQLLGFSQNHIDLEVRLEGCPLFRVTGFYGEPQRSLRGNTWRLIHQLSGQYSLPWCLFGDMNNTLSHSDKRGGRSYPNWLLNGFQDVVSECHLIDMELRGYPFTWEKGKGTSQWVEVRLDRALVNHDWQMLFPSASLENLEVTVSDHCPFWVNLAVSKPIVFKKKFRYENVLSREPMCRQIVQANWDSIPNSTLNVKLHSCSTVLAEWSSDITGRSDQLAVSKYKETQSQLCEALTKKEIFWRQRSKQLWLQAGYQNTKYFHACASSQRRNNQIVKLKNSDGVWVDWDSGLREVMVKHFTNLFTASRSNGQRVIDCIPVKVNADQNQDLLIQVEDIEVRKALFQMHPDKSPCPDGFNPGFYQKHWDIVGKDIVDMIQRFFAFGEFPEYLAETNIVLIPKKSQPVSMNDLRPIALCNVIYKIVSKVLANRLKGVLSNVISETQSVFLPERLITDNILVSYEIMHYLKRKKKGKKGFMAIKLDMSKAGQEVGPIFPSRGLRQGDPLSPYLFILCTEGFSALLRYFEKRGRLHGCKVVRGAPMVFHMLFTDDSYIYCQASEEGTLSMIELLDCFQIASGQQVNLLKSSLFFSPNTSLEDRNRICTIMGINEAGKNSFYLGLPNTLGRNKTALLGFLKDKMRKKIQSWEGRFLSKAGKELLIETVAQSLLSYAMNVFLLPIETCQEMEQLMCKFWWQASTKNNKGIHWKSWDRLTEHKSKGGMGFRNLRDFNISLLSKQGWRLLCQPHSLVGRIFKARYYKNGDFLSAELGGNPSFIWRSILEGQDVVREGVRCRIGNGSSVSVLLDSWLPDVDNPKVTSTHPALLSQCVNSLMITGEYAWDVDLLKSAYKFLQMRKETGSQPNNSPVWNGIWKLRVPPKVKDLLWRAASECLPSKTRLQSRHVQVDNLCPRCVVAPESPFHCLADCLFAQSCWEHASIDKNVQGVVSFAGWLEKMFNRVDEATRISIAVTCWALWKTRNDLVWSDKISTAANVSLLAQTTLANWSQAQDKSLVPTPGFLTEAAGLDKWQKPTAPSLKINTDAAIFDSSGSYSFVCVARGAAGELLEALTCCRAGIVQPELAEAMGVREALSWIKKKGWIGTIVETDCLTVVQAIRSNLLLLSYFGSIISNCKELLKQLCGVSINFIKRSANSVAHSFARASYFIADRTLSSNDVSTELLHVQICQVEIVVDGDGGFRELG</sequence>
<dbReference type="Gene3D" id="3.60.10.10">
    <property type="entry name" value="Endonuclease/exonuclease/phosphatase"/>
    <property type="match status" value="1"/>
</dbReference>
<evidence type="ECO:0000259" key="5">
    <source>
        <dbReference type="Pfam" id="PF14111"/>
    </source>
</evidence>
<dbReference type="SUPFAM" id="SSF53098">
    <property type="entry name" value="Ribonuclease H-like"/>
    <property type="match status" value="1"/>
</dbReference>
<dbReference type="InterPro" id="IPR000477">
    <property type="entry name" value="RT_dom"/>
</dbReference>
<evidence type="ECO:0000259" key="2">
    <source>
        <dbReference type="Pfam" id="PF03372"/>
    </source>
</evidence>
<name>A0A803QP83_CANSA</name>
<feature type="domain" description="Endonuclease/exonuclease/phosphatase" evidence="2">
    <location>
        <begin position="388"/>
        <end position="554"/>
    </location>
</feature>
<dbReference type="GO" id="GO:0003676">
    <property type="term" value="F:nucleic acid binding"/>
    <property type="evidence" value="ECO:0007669"/>
    <property type="project" value="InterPro"/>
</dbReference>
<dbReference type="Pfam" id="PF13966">
    <property type="entry name" value="zf-RVT"/>
    <property type="match status" value="1"/>
</dbReference>
<dbReference type="PANTHER" id="PTHR33116">
    <property type="entry name" value="REVERSE TRANSCRIPTASE ZINC-BINDING DOMAIN-CONTAINING PROTEIN-RELATED-RELATED"/>
    <property type="match status" value="1"/>
</dbReference>
<dbReference type="Pfam" id="PF00078">
    <property type="entry name" value="RVT_1"/>
    <property type="match status" value="2"/>
</dbReference>
<dbReference type="CDD" id="cd01650">
    <property type="entry name" value="RT_nLTR_like"/>
    <property type="match status" value="1"/>
</dbReference>
<organism evidence="7 8">
    <name type="scientific">Cannabis sativa</name>
    <name type="common">Hemp</name>
    <name type="synonym">Marijuana</name>
    <dbReference type="NCBI Taxonomy" id="3483"/>
    <lineage>
        <taxon>Eukaryota</taxon>
        <taxon>Viridiplantae</taxon>
        <taxon>Streptophyta</taxon>
        <taxon>Embryophyta</taxon>
        <taxon>Tracheophyta</taxon>
        <taxon>Spermatophyta</taxon>
        <taxon>Magnoliopsida</taxon>
        <taxon>eudicotyledons</taxon>
        <taxon>Gunneridae</taxon>
        <taxon>Pentapetalae</taxon>
        <taxon>rosids</taxon>
        <taxon>fabids</taxon>
        <taxon>Rosales</taxon>
        <taxon>Cannabaceae</taxon>
        <taxon>Cannabis</taxon>
    </lineage>
</organism>
<protein>
    <recommendedName>
        <fullName evidence="9">Reverse transcriptase</fullName>
    </recommendedName>
</protein>
<evidence type="ECO:0000259" key="3">
    <source>
        <dbReference type="Pfam" id="PF13456"/>
    </source>
</evidence>
<dbReference type="EnsemblPlants" id="evm.model.10.536">
    <property type="protein sequence ID" value="cds.evm.model.10.536"/>
    <property type="gene ID" value="evm.TU.10.536"/>
</dbReference>
<proteinExistence type="predicted"/>
<feature type="domain" description="DUF4283" evidence="5">
    <location>
        <begin position="43"/>
        <end position="122"/>
    </location>
</feature>
<dbReference type="InterPro" id="IPR026960">
    <property type="entry name" value="RVT-Znf"/>
</dbReference>
<dbReference type="InterPro" id="IPR025558">
    <property type="entry name" value="DUF4283"/>
</dbReference>
<dbReference type="Pfam" id="PF03372">
    <property type="entry name" value="Exo_endo_phos"/>
    <property type="match status" value="1"/>
</dbReference>
<dbReference type="InterPro" id="IPR043502">
    <property type="entry name" value="DNA/RNA_pol_sf"/>
</dbReference>
<feature type="domain" description="RNase H type-1" evidence="3">
    <location>
        <begin position="1443"/>
        <end position="1564"/>
    </location>
</feature>
<dbReference type="Pfam" id="PF14111">
    <property type="entry name" value="DUF4283"/>
    <property type="match status" value="1"/>
</dbReference>
<dbReference type="InterPro" id="IPR012337">
    <property type="entry name" value="RNaseH-like_sf"/>
</dbReference>
<dbReference type="SUPFAM" id="SSF56219">
    <property type="entry name" value="DNase I-like"/>
    <property type="match status" value="1"/>
</dbReference>
<dbReference type="InterPro" id="IPR044730">
    <property type="entry name" value="RNase_H-like_dom_plant"/>
</dbReference>
<dbReference type="Gramene" id="evm.model.10.536">
    <property type="protein sequence ID" value="cds.evm.model.10.536"/>
    <property type="gene ID" value="evm.TU.10.536"/>
</dbReference>
<evidence type="ECO:0000313" key="7">
    <source>
        <dbReference type="EnsemblPlants" id="cds.evm.model.10.536"/>
    </source>
</evidence>
<dbReference type="EMBL" id="UZAU01000806">
    <property type="status" value="NOT_ANNOTATED_CDS"/>
    <property type="molecule type" value="Genomic_DNA"/>
</dbReference>
<dbReference type="InterPro" id="IPR005135">
    <property type="entry name" value="Endo/exonuclease/phosphatase"/>
</dbReference>
<feature type="domain" description="Reverse transcriptase" evidence="1">
    <location>
        <begin position="893"/>
        <end position="1004"/>
    </location>
</feature>
<dbReference type="InterPro" id="IPR002156">
    <property type="entry name" value="RNaseH_domain"/>
</dbReference>
<feature type="domain" description="Reverse transcriptase zinc-binding" evidence="4">
    <location>
        <begin position="1250"/>
        <end position="1337"/>
    </location>
</feature>
<dbReference type="InterPro" id="IPR036397">
    <property type="entry name" value="RNaseH_sf"/>
</dbReference>
<dbReference type="InterPro" id="IPR025836">
    <property type="entry name" value="Zn_knuckle_CX2CX4HX4C"/>
</dbReference>
<dbReference type="InterPro" id="IPR036691">
    <property type="entry name" value="Endo/exonu/phosph_ase_sf"/>
</dbReference>
<feature type="domain" description="Reverse transcriptase" evidence="1">
    <location>
        <begin position="804"/>
        <end position="892"/>
    </location>
</feature>
<dbReference type="Gene3D" id="3.30.420.10">
    <property type="entry name" value="Ribonuclease H-like superfamily/Ribonuclease H"/>
    <property type="match status" value="1"/>
</dbReference>
<accession>A0A803QP83</accession>